<evidence type="ECO:0000259" key="2">
    <source>
        <dbReference type="Pfam" id="PF03372"/>
    </source>
</evidence>
<dbReference type="OrthoDB" id="5447300at2"/>
<proteinExistence type="predicted"/>
<keyword evidence="3" id="KW-0540">Nuclease</keyword>
<dbReference type="Proteomes" id="UP000199437">
    <property type="component" value="Unassembled WGS sequence"/>
</dbReference>
<evidence type="ECO:0000256" key="1">
    <source>
        <dbReference type="SAM" id="Phobius"/>
    </source>
</evidence>
<dbReference type="EMBL" id="FOIR01000001">
    <property type="protein sequence ID" value="SEV93648.1"/>
    <property type="molecule type" value="Genomic_DNA"/>
</dbReference>
<keyword evidence="3" id="KW-0269">Exonuclease</keyword>
<reference evidence="4" key="1">
    <citation type="submission" date="2016-10" db="EMBL/GenBank/DDBJ databases">
        <authorList>
            <person name="Varghese N."/>
            <person name="Submissions S."/>
        </authorList>
    </citation>
    <scope>NUCLEOTIDE SEQUENCE [LARGE SCALE GENOMIC DNA]</scope>
    <source>
        <strain evidence="4">CGMCC 1.12402</strain>
    </source>
</reference>
<dbReference type="GO" id="GO:0004519">
    <property type="term" value="F:endonuclease activity"/>
    <property type="evidence" value="ECO:0007669"/>
    <property type="project" value="UniProtKB-KW"/>
</dbReference>
<accession>A0A1I0MXY6</accession>
<feature type="transmembrane region" description="Helical" evidence="1">
    <location>
        <begin position="32"/>
        <end position="53"/>
    </location>
</feature>
<dbReference type="InterPro" id="IPR036691">
    <property type="entry name" value="Endo/exonu/phosph_ase_sf"/>
</dbReference>
<feature type="domain" description="Endonuclease/exonuclease/phosphatase" evidence="2">
    <location>
        <begin position="117"/>
        <end position="319"/>
    </location>
</feature>
<dbReference type="GeneID" id="99985528"/>
<dbReference type="GO" id="GO:0006506">
    <property type="term" value="P:GPI anchor biosynthetic process"/>
    <property type="evidence" value="ECO:0007669"/>
    <property type="project" value="TreeGrafter"/>
</dbReference>
<feature type="transmembrane region" description="Helical" evidence="1">
    <location>
        <begin position="59"/>
        <end position="76"/>
    </location>
</feature>
<dbReference type="SUPFAM" id="SSF56219">
    <property type="entry name" value="DNase I-like"/>
    <property type="match status" value="1"/>
</dbReference>
<keyword evidence="1" id="KW-0812">Transmembrane</keyword>
<dbReference type="STRING" id="1267423.SAMN05216290_0790"/>
<dbReference type="InterPro" id="IPR005135">
    <property type="entry name" value="Endo/exonuclease/phosphatase"/>
</dbReference>
<gene>
    <name evidence="3" type="ORF">SAMN05216290_0790</name>
</gene>
<sequence length="328" mass="38180">MKAYKLKFLMKAILFLVRWYCWFRQPANKERIWAALFMIPGIFLLVPTFNYSLTMLQSFLFQAMLAYGLLSIFWIFKRHYRVSTVNFVVYFLLLVKVNTSIGVRSQFEQGDAKLKVMQFNVLSSNTAYDQTIENVKNLSPDFISFQEVSNKWADELEAKLADEYPYFKVLRQKDAGQGIAVFSKFPLQNIDEHLWEGTANLSGQVLIENEAINFLTLHTRSPRNKAKWQHRNAHIRQASEFVQQNGGEFLVLGDFNTVPWDKRMKEFKASTDLEDSRKKFVPTFPAWNPFVAQIPIDYIFHSKGINCKSLDSVKITSDHLAIMGSYQF</sequence>
<keyword evidence="1" id="KW-1133">Transmembrane helix</keyword>
<dbReference type="Gene3D" id="3.60.10.10">
    <property type="entry name" value="Endonuclease/exonuclease/phosphatase"/>
    <property type="match status" value="1"/>
</dbReference>
<dbReference type="InterPro" id="IPR051916">
    <property type="entry name" value="GPI-anchor_lipid_remodeler"/>
</dbReference>
<protein>
    <submittedName>
        <fullName evidence="3">Uncharacterized conserved protein YafD, endonuclease/exonuclease/phosphatase (EEP) superfamily</fullName>
    </submittedName>
</protein>
<evidence type="ECO:0000313" key="3">
    <source>
        <dbReference type="EMBL" id="SEV93648.1"/>
    </source>
</evidence>
<keyword evidence="3" id="KW-0255">Endonuclease</keyword>
<keyword evidence="1" id="KW-0472">Membrane</keyword>
<keyword evidence="3" id="KW-0378">Hydrolase</keyword>
<dbReference type="AlphaFoldDB" id="A0A1I0MXY6"/>
<name>A0A1I0MXY6_9BACT</name>
<dbReference type="GO" id="GO:0016020">
    <property type="term" value="C:membrane"/>
    <property type="evidence" value="ECO:0007669"/>
    <property type="project" value="GOC"/>
</dbReference>
<dbReference type="PANTHER" id="PTHR14859:SF1">
    <property type="entry name" value="PGAP2-INTERACTING PROTEIN"/>
    <property type="match status" value="1"/>
</dbReference>
<dbReference type="RefSeq" id="WP_090257093.1">
    <property type="nucleotide sequence ID" value="NZ_FOIR01000001.1"/>
</dbReference>
<keyword evidence="4" id="KW-1185">Reference proteome</keyword>
<dbReference type="Pfam" id="PF03372">
    <property type="entry name" value="Exo_endo_phos"/>
    <property type="match status" value="1"/>
</dbReference>
<dbReference type="GO" id="GO:0004527">
    <property type="term" value="F:exonuclease activity"/>
    <property type="evidence" value="ECO:0007669"/>
    <property type="project" value="UniProtKB-KW"/>
</dbReference>
<evidence type="ECO:0000313" key="4">
    <source>
        <dbReference type="Proteomes" id="UP000199437"/>
    </source>
</evidence>
<feature type="transmembrane region" description="Helical" evidence="1">
    <location>
        <begin position="88"/>
        <end position="107"/>
    </location>
</feature>
<dbReference type="PANTHER" id="PTHR14859">
    <property type="entry name" value="CALCOFLUOR WHITE HYPERSENSITIVE PROTEIN PRECURSOR"/>
    <property type="match status" value="1"/>
</dbReference>
<organism evidence="3 4">
    <name type="scientific">Roseivirga pacifica</name>
    <dbReference type="NCBI Taxonomy" id="1267423"/>
    <lineage>
        <taxon>Bacteria</taxon>
        <taxon>Pseudomonadati</taxon>
        <taxon>Bacteroidota</taxon>
        <taxon>Cytophagia</taxon>
        <taxon>Cytophagales</taxon>
        <taxon>Roseivirgaceae</taxon>
        <taxon>Roseivirga</taxon>
    </lineage>
</organism>